<evidence type="ECO:0000259" key="2">
    <source>
        <dbReference type="PROSITE" id="PS51043"/>
    </source>
</evidence>
<feature type="region of interest" description="Disordered" evidence="1">
    <location>
        <begin position="1"/>
        <end position="37"/>
    </location>
</feature>
<dbReference type="PROSITE" id="PS51043">
    <property type="entry name" value="DDHD"/>
    <property type="match status" value="1"/>
</dbReference>
<dbReference type="OMA" id="YGHFYEH"/>
<dbReference type="AlphaFoldDB" id="A0A0L0H9D1"/>
<feature type="region of interest" description="Disordered" evidence="1">
    <location>
        <begin position="187"/>
        <end position="209"/>
    </location>
</feature>
<feature type="compositionally biased region" description="Low complexity" evidence="1">
    <location>
        <begin position="467"/>
        <end position="477"/>
    </location>
</feature>
<dbReference type="OrthoDB" id="431378at2759"/>
<feature type="region of interest" description="Disordered" evidence="1">
    <location>
        <begin position="382"/>
        <end position="481"/>
    </location>
</feature>
<proteinExistence type="predicted"/>
<dbReference type="InterPro" id="IPR004177">
    <property type="entry name" value="DDHD_dom"/>
</dbReference>
<dbReference type="SMART" id="SM01127">
    <property type="entry name" value="DDHD"/>
    <property type="match status" value="1"/>
</dbReference>
<feature type="compositionally biased region" description="Acidic residues" evidence="1">
    <location>
        <begin position="383"/>
        <end position="392"/>
    </location>
</feature>
<dbReference type="GO" id="GO:0046872">
    <property type="term" value="F:metal ion binding"/>
    <property type="evidence" value="ECO:0007669"/>
    <property type="project" value="InterPro"/>
</dbReference>
<feature type="domain" description="DDHD" evidence="2">
    <location>
        <begin position="221"/>
        <end position="730"/>
    </location>
</feature>
<feature type="region of interest" description="Disordered" evidence="1">
    <location>
        <begin position="659"/>
        <end position="682"/>
    </location>
</feature>
<dbReference type="GO" id="GO:0004620">
    <property type="term" value="F:phospholipase activity"/>
    <property type="evidence" value="ECO:0007669"/>
    <property type="project" value="TreeGrafter"/>
</dbReference>
<dbReference type="EMBL" id="KQ257463">
    <property type="protein sequence ID" value="KNC97544.1"/>
    <property type="molecule type" value="Genomic_DNA"/>
</dbReference>
<dbReference type="GO" id="GO:0005737">
    <property type="term" value="C:cytoplasm"/>
    <property type="evidence" value="ECO:0007669"/>
    <property type="project" value="TreeGrafter"/>
</dbReference>
<reference evidence="3 4" key="1">
    <citation type="submission" date="2009-08" db="EMBL/GenBank/DDBJ databases">
        <title>The Genome Sequence of Spizellomyces punctatus strain DAOM BR117.</title>
        <authorList>
            <consortium name="The Broad Institute Genome Sequencing Platform"/>
            <person name="Russ C."/>
            <person name="Cuomo C."/>
            <person name="Shea T."/>
            <person name="Young S.K."/>
            <person name="Zeng Q."/>
            <person name="Koehrsen M."/>
            <person name="Haas B."/>
            <person name="Borodovsky M."/>
            <person name="Guigo R."/>
            <person name="Alvarado L."/>
            <person name="Berlin A."/>
            <person name="Bochicchio J."/>
            <person name="Borenstein D."/>
            <person name="Chapman S."/>
            <person name="Chen Z."/>
            <person name="Engels R."/>
            <person name="Freedman E."/>
            <person name="Gellesch M."/>
            <person name="Goldberg J."/>
            <person name="Griggs A."/>
            <person name="Gujja S."/>
            <person name="Heiman D."/>
            <person name="Hepburn T."/>
            <person name="Howarth C."/>
            <person name="Jen D."/>
            <person name="Larson L."/>
            <person name="Lewis B."/>
            <person name="Mehta T."/>
            <person name="Park D."/>
            <person name="Pearson M."/>
            <person name="Roberts A."/>
            <person name="Saif S."/>
            <person name="Shenoy N."/>
            <person name="Sisk P."/>
            <person name="Stolte C."/>
            <person name="Sykes S."/>
            <person name="Thomson T."/>
            <person name="Walk T."/>
            <person name="White J."/>
            <person name="Yandava C."/>
            <person name="Burger G."/>
            <person name="Gray M.W."/>
            <person name="Holland P.W.H."/>
            <person name="King N."/>
            <person name="Lang F.B.F."/>
            <person name="Roger A.J."/>
            <person name="Ruiz-Trillo I."/>
            <person name="Lander E."/>
            <person name="Nusbaum C."/>
        </authorList>
    </citation>
    <scope>NUCLEOTIDE SEQUENCE [LARGE SCALE GENOMIC DNA]</scope>
    <source>
        <strain evidence="3 4">DAOM BR117</strain>
    </source>
</reference>
<dbReference type="InterPro" id="IPR029058">
    <property type="entry name" value="AB_hydrolase_fold"/>
</dbReference>
<dbReference type="Pfam" id="PF02862">
    <property type="entry name" value="DDHD"/>
    <property type="match status" value="1"/>
</dbReference>
<feature type="compositionally biased region" description="Polar residues" evidence="1">
    <location>
        <begin position="612"/>
        <end position="628"/>
    </location>
</feature>
<dbReference type="VEuPathDB" id="FungiDB:SPPG_07020"/>
<dbReference type="InterPro" id="IPR058055">
    <property type="entry name" value="PA-PLA1"/>
</dbReference>
<feature type="compositionally biased region" description="Polar residues" evidence="1">
    <location>
        <begin position="594"/>
        <end position="603"/>
    </location>
</feature>
<gene>
    <name evidence="3" type="ORF">SPPG_07020</name>
</gene>
<dbReference type="PANTHER" id="PTHR23509:SF10">
    <property type="entry name" value="LD21067P"/>
    <property type="match status" value="1"/>
</dbReference>
<dbReference type="SUPFAM" id="SSF53474">
    <property type="entry name" value="alpha/beta-Hydrolases"/>
    <property type="match status" value="1"/>
</dbReference>
<evidence type="ECO:0000256" key="1">
    <source>
        <dbReference type="SAM" id="MobiDB-lite"/>
    </source>
</evidence>
<evidence type="ECO:0000313" key="3">
    <source>
        <dbReference type="EMBL" id="KNC97544.1"/>
    </source>
</evidence>
<dbReference type="InParanoid" id="A0A0L0H9D1"/>
<dbReference type="STRING" id="645134.A0A0L0H9D1"/>
<protein>
    <recommendedName>
        <fullName evidence="2">DDHD domain-containing protein</fullName>
    </recommendedName>
</protein>
<dbReference type="PANTHER" id="PTHR23509">
    <property type="entry name" value="PA-PL1 PHOSPHOLIPASE FAMILY"/>
    <property type="match status" value="1"/>
</dbReference>
<dbReference type="eggNOG" id="KOG2308">
    <property type="taxonomic scope" value="Eukaryota"/>
</dbReference>
<feature type="region of interest" description="Disordered" evidence="1">
    <location>
        <begin position="579"/>
        <end position="628"/>
    </location>
</feature>
<dbReference type="RefSeq" id="XP_016605584.1">
    <property type="nucleotide sequence ID" value="XM_016755196.1"/>
</dbReference>
<accession>A0A0L0H9D1</accession>
<dbReference type="Proteomes" id="UP000053201">
    <property type="component" value="Unassembled WGS sequence"/>
</dbReference>
<keyword evidence="4" id="KW-1185">Reference proteome</keyword>
<evidence type="ECO:0000313" key="4">
    <source>
        <dbReference type="Proteomes" id="UP000053201"/>
    </source>
</evidence>
<organism evidence="3 4">
    <name type="scientific">Spizellomyces punctatus (strain DAOM BR117)</name>
    <dbReference type="NCBI Taxonomy" id="645134"/>
    <lineage>
        <taxon>Eukaryota</taxon>
        <taxon>Fungi</taxon>
        <taxon>Fungi incertae sedis</taxon>
        <taxon>Chytridiomycota</taxon>
        <taxon>Chytridiomycota incertae sedis</taxon>
        <taxon>Chytridiomycetes</taxon>
        <taxon>Spizellomycetales</taxon>
        <taxon>Spizellomycetaceae</taxon>
        <taxon>Spizellomyces</taxon>
    </lineage>
</organism>
<feature type="compositionally biased region" description="Low complexity" evidence="1">
    <location>
        <begin position="10"/>
        <end position="32"/>
    </location>
</feature>
<name>A0A0L0H9D1_SPIPD</name>
<dbReference type="GeneID" id="27690269"/>
<sequence length="748" mass="83040">MRSPSRQDTGPQVPSISSSPPPSGSGESTGLSQGPEPSKVDHVCFVVHGMGRQRRYVQNLESLRRACKEVVKEEFPHRRTHVAWVPIEWHQELHQMDSVDRRMKTVTLPTCSILRTINNDILADVLYYFSSFHGQTILKIVAKRLNEAYTKFCQDHPDFDGKVILVGHSLGGIICYDLLSNMEDTKGRDGVASNGNSREPSMERPPPPPARPYFAISYPKLVFRPAALFSLGSPVPATLIMRGQSIHTYRPPPDILFHNIFHLYDPLSYRIEPLLNYQYAEIPPVLLQRPSARNSNFNYYKELISSYLPDLSSMASSVRVQLPTVPSSMAMPMMPAMPSMPQLQIPSLPRSMGVPSLSQFAALREQMFAVMESMYSSVWAGGFDDEEDEEGGEEPRAADDGINGWVPNKRMRIKGGAGEPEKGPELESEDDLVTLCEATVPDESRQSGQRGSKRKRACSVSNHDKSSIQQPGSSQSIEGVCTNRRIRRPVSKLLSRRASVDLTSIGRGEFVERHAGYEQSSTVVQTTTESVAFERARSSSYTATVTESMSAMAEVFKRSLFEPVVKALEMIAGGAEDEVYQGGEIDTSQDDQNRLVSRSTTPDLGSGDRVGQGSSAVPRTLHDPSNQEQTVLDVGETVMSELLGKDEAKRLIHQDAEARSGVNTTHIDDSETSENASLPVPEPPAERLDYYVQDNIIDNVVQQYLIGLKAHFSYWSNKNVMYHMIKHILEDDGQSPVVNMPTESPHSL</sequence>